<dbReference type="PANTHER" id="PTHR43976:SF16">
    <property type="entry name" value="SHORT-CHAIN DEHYDROGENASE_REDUCTASE FAMILY PROTEIN"/>
    <property type="match status" value="1"/>
</dbReference>
<dbReference type="GO" id="GO:0016491">
    <property type="term" value="F:oxidoreductase activity"/>
    <property type="evidence" value="ECO:0007669"/>
    <property type="project" value="UniProtKB-KW"/>
</dbReference>
<evidence type="ECO:0000313" key="4">
    <source>
        <dbReference type="EMBL" id="RIV19373.1"/>
    </source>
</evidence>
<evidence type="ECO:0000256" key="2">
    <source>
        <dbReference type="ARBA" id="ARBA00023002"/>
    </source>
</evidence>
<evidence type="ECO:0000313" key="5">
    <source>
        <dbReference type="Proteomes" id="UP000283523"/>
    </source>
</evidence>
<organism evidence="4 5">
    <name type="scientific">Fibrisoma montanum</name>
    <dbReference type="NCBI Taxonomy" id="2305895"/>
    <lineage>
        <taxon>Bacteria</taxon>
        <taxon>Pseudomonadati</taxon>
        <taxon>Bacteroidota</taxon>
        <taxon>Cytophagia</taxon>
        <taxon>Cytophagales</taxon>
        <taxon>Spirosomataceae</taxon>
        <taxon>Fibrisoma</taxon>
    </lineage>
</organism>
<protein>
    <submittedName>
        <fullName evidence="4">SDR family oxidoreductase</fullName>
    </submittedName>
</protein>
<dbReference type="PRINTS" id="PR00080">
    <property type="entry name" value="SDRFAMILY"/>
</dbReference>
<dbReference type="CDD" id="cd05374">
    <property type="entry name" value="17beta-HSD-like_SDR_c"/>
    <property type="match status" value="1"/>
</dbReference>
<reference evidence="4 5" key="1">
    <citation type="submission" date="2018-08" db="EMBL/GenBank/DDBJ databases">
        <title>Fibrisoma montanum sp. nov., isolated from Danxia mountain soil.</title>
        <authorList>
            <person name="Huang Y."/>
        </authorList>
    </citation>
    <scope>NUCLEOTIDE SEQUENCE [LARGE SCALE GENOMIC DNA]</scope>
    <source>
        <strain evidence="4 5">HYT19</strain>
    </source>
</reference>
<dbReference type="Gene3D" id="3.40.50.720">
    <property type="entry name" value="NAD(P)-binding Rossmann-like Domain"/>
    <property type="match status" value="1"/>
</dbReference>
<dbReference type="PANTHER" id="PTHR43976">
    <property type="entry name" value="SHORT CHAIN DEHYDROGENASE"/>
    <property type="match status" value="1"/>
</dbReference>
<dbReference type="Pfam" id="PF00106">
    <property type="entry name" value="adh_short"/>
    <property type="match status" value="1"/>
</dbReference>
<dbReference type="PRINTS" id="PR00081">
    <property type="entry name" value="GDHRDH"/>
</dbReference>
<dbReference type="OrthoDB" id="9786056at2"/>
<comment type="similarity">
    <text evidence="1 3">Belongs to the short-chain dehydrogenases/reductases (SDR) family.</text>
</comment>
<sequence length="284" mass="31317">MKTVLITGTSSGIGKATARYFAENGWNVAATMRTPGKETELAKLPNVKLFRLDVMDADSIRQAIADARAAFGGIDVIVNNAGYGAIGVFEAATPEQIQRQFDTNVFGVMNVIREILPYFREKRSGTIINVTSMGGLITFPIYSIYHGTKWAVEGFAEALSFELRPFNIRVKNVEPGAIKTDFYDRSQDILKKDGLTAYDEYVRVTLANTQKEGENAPGPEVVAKTIFQAANDRSFRLRYVTGSSQTSALLTMRRLIPLSWFHTLVRNVVEKGYKAPAMNVGQGA</sequence>
<comment type="caution">
    <text evidence="4">The sequence shown here is derived from an EMBL/GenBank/DDBJ whole genome shotgun (WGS) entry which is preliminary data.</text>
</comment>
<gene>
    <name evidence="4" type="ORF">DYU11_25035</name>
</gene>
<dbReference type="InterPro" id="IPR051911">
    <property type="entry name" value="SDR_oxidoreductase"/>
</dbReference>
<proteinExistence type="inferred from homology"/>
<dbReference type="InterPro" id="IPR036291">
    <property type="entry name" value="NAD(P)-bd_dom_sf"/>
</dbReference>
<keyword evidence="2" id="KW-0560">Oxidoreductase</keyword>
<dbReference type="SUPFAM" id="SSF51735">
    <property type="entry name" value="NAD(P)-binding Rossmann-fold domains"/>
    <property type="match status" value="1"/>
</dbReference>
<dbReference type="AlphaFoldDB" id="A0A418M190"/>
<keyword evidence="5" id="KW-1185">Reference proteome</keyword>
<evidence type="ECO:0000256" key="1">
    <source>
        <dbReference type="ARBA" id="ARBA00006484"/>
    </source>
</evidence>
<evidence type="ECO:0000256" key="3">
    <source>
        <dbReference type="RuleBase" id="RU000363"/>
    </source>
</evidence>
<dbReference type="Proteomes" id="UP000283523">
    <property type="component" value="Unassembled WGS sequence"/>
</dbReference>
<dbReference type="InterPro" id="IPR002347">
    <property type="entry name" value="SDR_fam"/>
</dbReference>
<accession>A0A418M190</accession>
<dbReference type="EMBL" id="QXED01000008">
    <property type="protein sequence ID" value="RIV19373.1"/>
    <property type="molecule type" value="Genomic_DNA"/>
</dbReference>
<dbReference type="RefSeq" id="WP_119670476.1">
    <property type="nucleotide sequence ID" value="NZ_QXED01000008.1"/>
</dbReference>
<name>A0A418M190_9BACT</name>